<dbReference type="SFLD" id="SFLDS00003">
    <property type="entry name" value="Haloacid_Dehalogenase"/>
    <property type="match status" value="1"/>
</dbReference>
<comment type="cofactor">
    <cofactor evidence="2 10">
        <name>Mg(2+)</name>
        <dbReference type="ChEBI" id="CHEBI:18420"/>
    </cofactor>
</comment>
<evidence type="ECO:0000256" key="7">
    <source>
        <dbReference type="ARBA" id="ARBA00022801"/>
    </source>
</evidence>
<dbReference type="GO" id="GO:0006281">
    <property type="term" value="P:DNA repair"/>
    <property type="evidence" value="ECO:0007669"/>
    <property type="project" value="TreeGrafter"/>
</dbReference>
<dbReference type="STRING" id="1759059.ATE48_17650"/>
<dbReference type="InterPro" id="IPR023198">
    <property type="entry name" value="PGP-like_dom2"/>
</dbReference>
<dbReference type="PANTHER" id="PTHR43434:SF1">
    <property type="entry name" value="PHOSPHOGLYCOLATE PHOSPHATASE"/>
    <property type="match status" value="1"/>
</dbReference>
<keyword evidence="8 10" id="KW-0460">Magnesium</keyword>
<dbReference type="InterPro" id="IPR041492">
    <property type="entry name" value="HAD_2"/>
</dbReference>
<dbReference type="SUPFAM" id="SSF56784">
    <property type="entry name" value="HAD-like"/>
    <property type="match status" value="1"/>
</dbReference>
<comment type="pathway">
    <text evidence="3 10">Organic acid metabolism; glycolate biosynthesis; glycolate from 2-phosphoglycolate: step 1/1.</text>
</comment>
<evidence type="ECO:0000256" key="8">
    <source>
        <dbReference type="ARBA" id="ARBA00022842"/>
    </source>
</evidence>
<feature type="binding site" evidence="10">
    <location>
        <position position="14"/>
    </location>
    <ligand>
        <name>Mg(2+)</name>
        <dbReference type="ChEBI" id="CHEBI:18420"/>
    </ligand>
</feature>
<name>A0A1B1AM10_9PROT</name>
<dbReference type="EC" id="3.1.3.18" evidence="5 10"/>
<evidence type="ECO:0000256" key="2">
    <source>
        <dbReference type="ARBA" id="ARBA00001946"/>
    </source>
</evidence>
<keyword evidence="9 10" id="KW-0119">Carbohydrate metabolism</keyword>
<comment type="similarity">
    <text evidence="4 10">Belongs to the HAD-like hydrolase superfamily. CbbY/CbbZ/Gph/YieH family.</text>
</comment>
<sequence length="230" mass="24513">MSSGELADSTIVFDLDGTLVDTAPDIVRALNETMDLEGLPRVKLDTVRNLIGHGARVLIERASALQGVTFSATRLDQLTNEFVTFYAADIARESRPFDGVVQQLDILADLGAKLAVCTNKRTALSVQLLDALELSERFSAIVGADAVKDRKPHPDHYRAAVTRAGGVVRRSVMVGDGAADVGSARAAGAPVCIVSFGYSDIDAEKLGADVLLHRFSELAPACRRLLAARP</sequence>
<reference evidence="11 12" key="1">
    <citation type="submission" date="2015-11" db="EMBL/GenBank/DDBJ databases">
        <title>Whole-Genome Sequence of Candidatus Oderbacter manganicum from the National Park Lower Oder Valley, Germany.</title>
        <authorList>
            <person name="Braun B."/>
            <person name="Liere K."/>
            <person name="Szewzyk U."/>
        </authorList>
    </citation>
    <scope>NUCLEOTIDE SEQUENCE [LARGE SCALE GENOMIC DNA]</scope>
    <source>
        <strain evidence="11 12">OTSz_A_272</strain>
    </source>
</reference>
<dbReference type="GO" id="GO:0046295">
    <property type="term" value="P:glycolate biosynthetic process"/>
    <property type="evidence" value="ECO:0007669"/>
    <property type="project" value="UniProtKB-UniRule"/>
</dbReference>
<organism evidence="11 12">
    <name type="scientific">Candidatus Viadribacter manganicus</name>
    <dbReference type="NCBI Taxonomy" id="1759059"/>
    <lineage>
        <taxon>Bacteria</taxon>
        <taxon>Pseudomonadati</taxon>
        <taxon>Pseudomonadota</taxon>
        <taxon>Alphaproteobacteria</taxon>
        <taxon>Hyphomonadales</taxon>
        <taxon>Hyphomonadaceae</taxon>
        <taxon>Candidatus Viadribacter</taxon>
    </lineage>
</organism>
<evidence type="ECO:0000313" key="11">
    <source>
        <dbReference type="EMBL" id="ANP47593.1"/>
    </source>
</evidence>
<dbReference type="SFLD" id="SFLDG01129">
    <property type="entry name" value="C1.5:_HAD__Beta-PGM__Phosphata"/>
    <property type="match status" value="1"/>
</dbReference>
<dbReference type="GO" id="GO:0005975">
    <property type="term" value="P:carbohydrate metabolic process"/>
    <property type="evidence" value="ECO:0007669"/>
    <property type="project" value="InterPro"/>
</dbReference>
<feature type="binding site" evidence="10">
    <location>
        <position position="176"/>
    </location>
    <ligand>
        <name>Mg(2+)</name>
        <dbReference type="ChEBI" id="CHEBI:18420"/>
    </ligand>
</feature>
<dbReference type="GO" id="GO:0005829">
    <property type="term" value="C:cytosol"/>
    <property type="evidence" value="ECO:0007669"/>
    <property type="project" value="TreeGrafter"/>
</dbReference>
<dbReference type="Pfam" id="PF13419">
    <property type="entry name" value="HAD_2"/>
    <property type="match status" value="1"/>
</dbReference>
<dbReference type="HAMAP" id="MF_00495">
    <property type="entry name" value="GPH_hydrolase_bact"/>
    <property type="match status" value="1"/>
</dbReference>
<dbReference type="SFLD" id="SFLDG01135">
    <property type="entry name" value="C1.5.6:_HAD__Beta-PGM__Phospha"/>
    <property type="match status" value="1"/>
</dbReference>
<dbReference type="InterPro" id="IPR037512">
    <property type="entry name" value="PGPase_prok"/>
</dbReference>
<comment type="catalytic activity">
    <reaction evidence="1 10">
        <text>2-phosphoglycolate + H2O = glycolate + phosphate</text>
        <dbReference type="Rhea" id="RHEA:14369"/>
        <dbReference type="ChEBI" id="CHEBI:15377"/>
        <dbReference type="ChEBI" id="CHEBI:29805"/>
        <dbReference type="ChEBI" id="CHEBI:43474"/>
        <dbReference type="ChEBI" id="CHEBI:58033"/>
        <dbReference type="EC" id="3.1.3.18"/>
    </reaction>
</comment>
<keyword evidence="12" id="KW-1185">Reference proteome</keyword>
<dbReference type="OrthoDB" id="9793014at2"/>
<dbReference type="InterPro" id="IPR006439">
    <property type="entry name" value="HAD-SF_hydro_IA"/>
</dbReference>
<dbReference type="NCBIfam" id="TIGR01449">
    <property type="entry name" value="PGP_bact"/>
    <property type="match status" value="1"/>
</dbReference>
<dbReference type="UniPathway" id="UPA00865">
    <property type="reaction ID" value="UER00834"/>
</dbReference>
<proteinExistence type="inferred from homology"/>
<evidence type="ECO:0000256" key="1">
    <source>
        <dbReference type="ARBA" id="ARBA00000830"/>
    </source>
</evidence>
<dbReference type="InParanoid" id="A0A1B1AM10"/>
<dbReference type="KEGG" id="cbot:ATE48_17650"/>
<evidence type="ECO:0000256" key="10">
    <source>
        <dbReference type="HAMAP-Rule" id="MF_00495"/>
    </source>
</evidence>
<dbReference type="AlphaFoldDB" id="A0A1B1AM10"/>
<dbReference type="PRINTS" id="PR00413">
    <property type="entry name" value="HADHALOGNASE"/>
</dbReference>
<dbReference type="Gene3D" id="1.10.150.240">
    <property type="entry name" value="Putative phosphatase, domain 2"/>
    <property type="match status" value="1"/>
</dbReference>
<dbReference type="EMBL" id="CP013244">
    <property type="protein sequence ID" value="ANP47593.1"/>
    <property type="molecule type" value="Genomic_DNA"/>
</dbReference>
<evidence type="ECO:0000313" key="12">
    <source>
        <dbReference type="Proteomes" id="UP000092498"/>
    </source>
</evidence>
<evidence type="ECO:0000256" key="9">
    <source>
        <dbReference type="ARBA" id="ARBA00023277"/>
    </source>
</evidence>
<dbReference type="InterPro" id="IPR050155">
    <property type="entry name" value="HAD-like_hydrolase_sf"/>
</dbReference>
<dbReference type="GO" id="GO:0046872">
    <property type="term" value="F:metal ion binding"/>
    <property type="evidence" value="ECO:0007669"/>
    <property type="project" value="UniProtKB-KW"/>
</dbReference>
<accession>A0A1B1AM10</accession>
<dbReference type="InterPro" id="IPR036412">
    <property type="entry name" value="HAD-like_sf"/>
</dbReference>
<dbReference type="Proteomes" id="UP000092498">
    <property type="component" value="Chromosome"/>
</dbReference>
<feature type="active site" description="Nucleophile" evidence="10">
    <location>
        <position position="14"/>
    </location>
</feature>
<evidence type="ECO:0000256" key="3">
    <source>
        <dbReference type="ARBA" id="ARBA00004818"/>
    </source>
</evidence>
<evidence type="ECO:0000256" key="6">
    <source>
        <dbReference type="ARBA" id="ARBA00022723"/>
    </source>
</evidence>
<evidence type="ECO:0000256" key="4">
    <source>
        <dbReference type="ARBA" id="ARBA00006171"/>
    </source>
</evidence>
<comment type="function">
    <text evidence="10">Specifically catalyzes the dephosphorylation of 2-phosphoglycolate. Is involved in the dissimilation of the intracellular 2-phosphoglycolate formed during the DNA repair of 3'-phosphoglycolate ends, a major class of DNA lesions induced by oxidative stress.</text>
</comment>
<dbReference type="GO" id="GO:0008967">
    <property type="term" value="F:phosphoglycolate phosphatase activity"/>
    <property type="evidence" value="ECO:0007669"/>
    <property type="project" value="UniProtKB-UniRule"/>
</dbReference>
<dbReference type="RefSeq" id="WP_066773869.1">
    <property type="nucleotide sequence ID" value="NZ_CP013244.1"/>
</dbReference>
<protein>
    <recommendedName>
        <fullName evidence="5 10">Phosphoglycolate phosphatase</fullName>
        <shortName evidence="10">PGP</shortName>
        <shortName evidence="10">PGPase</shortName>
        <ecNumber evidence="5 10">3.1.3.18</ecNumber>
    </recommendedName>
</protein>
<dbReference type="Gene3D" id="3.40.50.1000">
    <property type="entry name" value="HAD superfamily/HAD-like"/>
    <property type="match status" value="1"/>
</dbReference>
<evidence type="ECO:0000256" key="5">
    <source>
        <dbReference type="ARBA" id="ARBA00013078"/>
    </source>
</evidence>
<dbReference type="FunCoup" id="A0A1B1AM10">
    <property type="interactions" value="436"/>
</dbReference>
<keyword evidence="7 10" id="KW-0378">Hydrolase</keyword>
<keyword evidence="6 10" id="KW-0479">Metal-binding</keyword>
<dbReference type="InterPro" id="IPR023214">
    <property type="entry name" value="HAD_sf"/>
</dbReference>
<dbReference type="PANTHER" id="PTHR43434">
    <property type="entry name" value="PHOSPHOGLYCOLATE PHOSPHATASE"/>
    <property type="match status" value="1"/>
</dbReference>
<gene>
    <name evidence="11" type="ORF">ATE48_17650</name>
</gene>
<feature type="binding site" evidence="10">
    <location>
        <position position="16"/>
    </location>
    <ligand>
        <name>Mg(2+)</name>
        <dbReference type="ChEBI" id="CHEBI:18420"/>
    </ligand>
</feature>